<evidence type="ECO:0000313" key="7">
    <source>
        <dbReference type="Proteomes" id="UP000281726"/>
    </source>
</evidence>
<evidence type="ECO:0000256" key="3">
    <source>
        <dbReference type="ARBA" id="ARBA00022679"/>
    </source>
</evidence>
<dbReference type="SUPFAM" id="SSF47336">
    <property type="entry name" value="ACP-like"/>
    <property type="match status" value="1"/>
</dbReference>
<dbReference type="InterPro" id="IPR016035">
    <property type="entry name" value="Acyl_Trfase/lysoPLipase"/>
</dbReference>
<dbReference type="PANTHER" id="PTHR43775:SF51">
    <property type="entry name" value="INACTIVE PHENOLPHTHIOCEROL SYNTHESIS POLYKETIDE SYNTHASE TYPE I PKS1-RELATED"/>
    <property type="match status" value="1"/>
</dbReference>
<dbReference type="SUPFAM" id="SSF52151">
    <property type="entry name" value="FabD/lysophospholipase-like"/>
    <property type="match status" value="1"/>
</dbReference>
<evidence type="ECO:0000256" key="1">
    <source>
        <dbReference type="ARBA" id="ARBA00022450"/>
    </source>
</evidence>
<comment type="caution">
    <text evidence="6">The sequence shown here is derived from an EMBL/GenBank/DDBJ whole genome shotgun (WGS) entry which is preliminary data.</text>
</comment>
<dbReference type="Gene3D" id="3.40.50.720">
    <property type="entry name" value="NAD(P)-binding Rossmann-like Domain"/>
    <property type="match status" value="1"/>
</dbReference>
<dbReference type="Pfam" id="PF18369">
    <property type="entry name" value="PKS_DE"/>
    <property type="match status" value="1"/>
</dbReference>
<feature type="non-terminal residue" evidence="6">
    <location>
        <position position="1"/>
    </location>
</feature>
<dbReference type="RefSeq" id="WP_238161360.1">
    <property type="nucleotide sequence ID" value="NZ_RBAK01000001.1"/>
</dbReference>
<dbReference type="EMBL" id="RBAK01000001">
    <property type="protein sequence ID" value="RKN50247.1"/>
    <property type="molecule type" value="Genomic_DNA"/>
</dbReference>
<dbReference type="Gene3D" id="1.10.1200.10">
    <property type="entry name" value="ACP-like"/>
    <property type="match status" value="1"/>
</dbReference>
<dbReference type="GO" id="GO:0004312">
    <property type="term" value="F:fatty acid synthase activity"/>
    <property type="evidence" value="ECO:0007669"/>
    <property type="project" value="TreeGrafter"/>
</dbReference>
<dbReference type="Pfam" id="PF00550">
    <property type="entry name" value="PP-binding"/>
    <property type="match status" value="1"/>
</dbReference>
<dbReference type="Gene3D" id="6.10.140.1830">
    <property type="match status" value="1"/>
</dbReference>
<feature type="domain" description="Carrier" evidence="5">
    <location>
        <begin position="467"/>
        <end position="544"/>
    </location>
</feature>
<keyword evidence="7" id="KW-1185">Reference proteome</keyword>
<dbReference type="AlphaFoldDB" id="A0A3A9ZS23"/>
<feature type="region of interest" description="Disordered" evidence="4">
    <location>
        <begin position="111"/>
        <end position="132"/>
    </location>
</feature>
<sequence length="555" mass="59186">GIKTTLLRTAHAFHHPAMAPLKQPLREAAATLHHQPATIPVITPTPISPEYWADHLVETVDFHRTITTLHTLGTTTYLEIAPHSTLTPHLHHTLDQPHTITTPNPHHARTQLHLHEDPGTPALQPPPPTYPFQHSRYWLDTPPQRTDRPDHEKLLWQAVDDQDAAAVAGVLRLPADRRDALDALLPALTAWRRQDRVLHRLAWEPVPEQAGPAQTFLLVRTTAAPLPGDGITDLPVAPGDDVAATVRAAIERERPDGILALDAADALVVARLDVPLWVVSRGAHAITPDDPPADPDQAALWDRVRTAAAADPAVPYRLLDLPAGATTDLRRALAGDERQVALRPGGRYARRLVPVPAAASAVRPAPGADPTVTTLAEMETAGARTSSVCLAVAPGLQDTVPAVLDRAGELAPGTYLLADPATTVTPDDMSRRLWQRVPAALAALPEPAPTATATTAVPRIADLPAEGRLEILLAFIREQTAGVLGHSDPDAVGADADFLSLGLTSVTALDLTARFSAVGLTLNPAAVYDNPTPAELAGHLHAELGGTTDELEEQP</sequence>
<dbReference type="InterPro" id="IPR020806">
    <property type="entry name" value="PKS_PP-bd"/>
</dbReference>
<dbReference type="SMART" id="SM00823">
    <property type="entry name" value="PKS_PP"/>
    <property type="match status" value="1"/>
</dbReference>
<accession>A0A3A9ZS23</accession>
<name>A0A3A9ZS23_9ACTN</name>
<dbReference type="InterPro" id="IPR050091">
    <property type="entry name" value="PKS_NRPS_Biosynth_Enz"/>
</dbReference>
<dbReference type="GO" id="GO:0031177">
    <property type="term" value="F:phosphopantetheine binding"/>
    <property type="evidence" value="ECO:0007669"/>
    <property type="project" value="InterPro"/>
</dbReference>
<evidence type="ECO:0000313" key="6">
    <source>
        <dbReference type="EMBL" id="RKN50247.1"/>
    </source>
</evidence>
<evidence type="ECO:0000256" key="2">
    <source>
        <dbReference type="ARBA" id="ARBA00022553"/>
    </source>
</evidence>
<dbReference type="SUPFAM" id="SSF51735">
    <property type="entry name" value="NAD(P)-binding Rossmann-fold domains"/>
    <property type="match status" value="1"/>
</dbReference>
<dbReference type="InterPro" id="IPR001227">
    <property type="entry name" value="Ac_transferase_dom_sf"/>
</dbReference>
<dbReference type="InterPro" id="IPR036291">
    <property type="entry name" value="NAD(P)-bd_dom_sf"/>
</dbReference>
<proteinExistence type="predicted"/>
<evidence type="ECO:0000256" key="4">
    <source>
        <dbReference type="SAM" id="MobiDB-lite"/>
    </source>
</evidence>
<dbReference type="InterPro" id="IPR041618">
    <property type="entry name" value="PKS_DE"/>
</dbReference>
<dbReference type="SMART" id="SM01294">
    <property type="entry name" value="PKS_PP_betabranch"/>
    <property type="match status" value="1"/>
</dbReference>
<reference evidence="6 7" key="1">
    <citation type="journal article" date="2004" name="Syst. Appl. Microbiol.">
        <title>Cryptoendolithic actinomycetes from antarctic sandstone rock samples: Micromonospora endolithica sp. nov. and two isolates related to Micromonospora coerulea Jensen 1932.</title>
        <authorList>
            <person name="Hirsch P."/>
            <person name="Mevs U."/>
            <person name="Kroppenstedt R.M."/>
            <person name="Schumann P."/>
            <person name="Stackebrandt E."/>
        </authorList>
    </citation>
    <scope>NUCLEOTIDE SEQUENCE [LARGE SCALE GENOMIC DNA]</scope>
    <source>
        <strain evidence="6 7">JCM 12677</strain>
    </source>
</reference>
<gene>
    <name evidence="6" type="ORF">D7223_00005</name>
</gene>
<protein>
    <recommendedName>
        <fullName evidence="5">Carrier domain-containing protein</fullName>
    </recommendedName>
</protein>
<keyword evidence="2" id="KW-0597">Phosphoprotein</keyword>
<dbReference type="PANTHER" id="PTHR43775">
    <property type="entry name" value="FATTY ACID SYNTHASE"/>
    <property type="match status" value="1"/>
</dbReference>
<keyword evidence="3" id="KW-0808">Transferase</keyword>
<keyword evidence="1" id="KW-0596">Phosphopantetheine</keyword>
<dbReference type="PROSITE" id="PS50075">
    <property type="entry name" value="CARRIER"/>
    <property type="match status" value="1"/>
</dbReference>
<dbReference type="GO" id="GO:0006633">
    <property type="term" value="P:fatty acid biosynthetic process"/>
    <property type="evidence" value="ECO:0007669"/>
    <property type="project" value="TreeGrafter"/>
</dbReference>
<dbReference type="InterPro" id="IPR036736">
    <property type="entry name" value="ACP-like_sf"/>
</dbReference>
<dbReference type="Proteomes" id="UP000281726">
    <property type="component" value="Unassembled WGS sequence"/>
</dbReference>
<dbReference type="InterPro" id="IPR009081">
    <property type="entry name" value="PP-bd_ACP"/>
</dbReference>
<evidence type="ECO:0000259" key="5">
    <source>
        <dbReference type="PROSITE" id="PS50075"/>
    </source>
</evidence>
<dbReference type="SMART" id="SM00827">
    <property type="entry name" value="PKS_AT"/>
    <property type="match status" value="1"/>
</dbReference>
<dbReference type="Gene3D" id="3.40.366.10">
    <property type="entry name" value="Malonyl-Coenzyme A Acyl Carrier Protein, domain 2"/>
    <property type="match status" value="1"/>
</dbReference>
<organism evidence="6 7">
    <name type="scientific">Micromonospora endolithica</name>
    <dbReference type="NCBI Taxonomy" id="230091"/>
    <lineage>
        <taxon>Bacteria</taxon>
        <taxon>Bacillati</taxon>
        <taxon>Actinomycetota</taxon>
        <taxon>Actinomycetes</taxon>
        <taxon>Micromonosporales</taxon>
        <taxon>Micromonosporaceae</taxon>
        <taxon>Micromonospora</taxon>
    </lineage>
</organism>
<dbReference type="InterPro" id="IPR014043">
    <property type="entry name" value="Acyl_transferase_dom"/>
</dbReference>